<sequence length="108" mass="11630">MKRVANEAYGQAPFVPTETHVSTVTAKADLLGILSIQTTEGRLERFIASQKRRPALSLCFDAIPDGKPLHAFPAIALDVALDMTTADAIGDAINRIRPKLDSIDSSLL</sequence>
<dbReference type="EMBL" id="JBHUGZ010000014">
    <property type="protein sequence ID" value="MFD1985244.1"/>
    <property type="molecule type" value="Genomic_DNA"/>
</dbReference>
<evidence type="ECO:0000313" key="2">
    <source>
        <dbReference type="Proteomes" id="UP001597405"/>
    </source>
</evidence>
<organism evidence="1 2">
    <name type="scientific">Mesorhizobium newzealandense</name>
    <dbReference type="NCBI Taxonomy" id="1300302"/>
    <lineage>
        <taxon>Bacteria</taxon>
        <taxon>Pseudomonadati</taxon>
        <taxon>Pseudomonadota</taxon>
        <taxon>Alphaproteobacteria</taxon>
        <taxon>Hyphomicrobiales</taxon>
        <taxon>Phyllobacteriaceae</taxon>
        <taxon>Mesorhizobium</taxon>
    </lineage>
</organism>
<keyword evidence="2" id="KW-1185">Reference proteome</keyword>
<protein>
    <submittedName>
        <fullName evidence="1">Uncharacterized protein</fullName>
    </submittedName>
</protein>
<gene>
    <name evidence="1" type="ORF">ACFSOZ_22155</name>
</gene>
<name>A0ABW4UHW3_9HYPH</name>
<dbReference type="Proteomes" id="UP001597405">
    <property type="component" value="Unassembled WGS sequence"/>
</dbReference>
<proteinExistence type="predicted"/>
<accession>A0ABW4UHW3</accession>
<comment type="caution">
    <text evidence="1">The sequence shown here is derived from an EMBL/GenBank/DDBJ whole genome shotgun (WGS) entry which is preliminary data.</text>
</comment>
<reference evidence="2" key="1">
    <citation type="journal article" date="2019" name="Int. J. Syst. Evol. Microbiol.">
        <title>The Global Catalogue of Microorganisms (GCM) 10K type strain sequencing project: providing services to taxonomists for standard genome sequencing and annotation.</title>
        <authorList>
            <consortium name="The Broad Institute Genomics Platform"/>
            <consortium name="The Broad Institute Genome Sequencing Center for Infectious Disease"/>
            <person name="Wu L."/>
            <person name="Ma J."/>
        </authorList>
    </citation>
    <scope>NUCLEOTIDE SEQUENCE [LARGE SCALE GENOMIC DNA]</scope>
    <source>
        <strain evidence="2">CGMCC 1.16225</strain>
    </source>
</reference>
<dbReference type="RefSeq" id="WP_379101508.1">
    <property type="nucleotide sequence ID" value="NZ_JBHUGZ010000014.1"/>
</dbReference>
<evidence type="ECO:0000313" key="1">
    <source>
        <dbReference type="EMBL" id="MFD1985244.1"/>
    </source>
</evidence>